<dbReference type="InParanoid" id="A0A165BF88"/>
<dbReference type="EMBL" id="KV426474">
    <property type="protein sequence ID" value="KZV80515.1"/>
    <property type="molecule type" value="Genomic_DNA"/>
</dbReference>
<reference evidence="2 3" key="1">
    <citation type="journal article" date="2016" name="Mol. Biol. Evol.">
        <title>Comparative Genomics of Early-Diverging Mushroom-Forming Fungi Provides Insights into the Origins of Lignocellulose Decay Capabilities.</title>
        <authorList>
            <person name="Nagy L.G."/>
            <person name="Riley R."/>
            <person name="Tritt A."/>
            <person name="Adam C."/>
            <person name="Daum C."/>
            <person name="Floudas D."/>
            <person name="Sun H."/>
            <person name="Yadav J.S."/>
            <person name="Pangilinan J."/>
            <person name="Larsson K.H."/>
            <person name="Matsuura K."/>
            <person name="Barry K."/>
            <person name="Labutti K."/>
            <person name="Kuo R."/>
            <person name="Ohm R.A."/>
            <person name="Bhattacharya S.S."/>
            <person name="Shirouzu T."/>
            <person name="Yoshinaga Y."/>
            <person name="Martin F.M."/>
            <person name="Grigoriev I.V."/>
            <person name="Hibbett D.S."/>
        </authorList>
    </citation>
    <scope>NUCLEOTIDE SEQUENCE [LARGE SCALE GENOMIC DNA]</scope>
    <source>
        <strain evidence="2 3">HHB12029</strain>
    </source>
</reference>
<keyword evidence="3" id="KW-1185">Reference proteome</keyword>
<organism evidence="2 3">
    <name type="scientific">Exidia glandulosa HHB12029</name>
    <dbReference type="NCBI Taxonomy" id="1314781"/>
    <lineage>
        <taxon>Eukaryota</taxon>
        <taxon>Fungi</taxon>
        <taxon>Dikarya</taxon>
        <taxon>Basidiomycota</taxon>
        <taxon>Agaricomycotina</taxon>
        <taxon>Agaricomycetes</taxon>
        <taxon>Auriculariales</taxon>
        <taxon>Exidiaceae</taxon>
        <taxon>Exidia</taxon>
    </lineage>
</organism>
<evidence type="ECO:0000256" key="1">
    <source>
        <dbReference type="SAM" id="MobiDB-lite"/>
    </source>
</evidence>
<proteinExistence type="predicted"/>
<gene>
    <name evidence="2" type="ORF">EXIGLDRAFT_845457</name>
</gene>
<sequence length="70" mass="8055">MEKGHIARDCPRKQIRETIRAMSAEERAEFKRDIEAAFSEGPTPEEENEDFVPRSERHAVPAGYTQCFTT</sequence>
<evidence type="ECO:0000313" key="2">
    <source>
        <dbReference type="EMBL" id="KZV80515.1"/>
    </source>
</evidence>
<feature type="region of interest" description="Disordered" evidence="1">
    <location>
        <begin position="36"/>
        <end position="70"/>
    </location>
</feature>
<dbReference type="Proteomes" id="UP000077266">
    <property type="component" value="Unassembled WGS sequence"/>
</dbReference>
<accession>A0A165BF88</accession>
<protein>
    <recommendedName>
        <fullName evidence="4">CCHC-type domain-containing protein</fullName>
    </recommendedName>
</protein>
<name>A0A165BF88_EXIGL</name>
<evidence type="ECO:0000313" key="3">
    <source>
        <dbReference type="Proteomes" id="UP000077266"/>
    </source>
</evidence>
<evidence type="ECO:0008006" key="4">
    <source>
        <dbReference type="Google" id="ProtNLM"/>
    </source>
</evidence>
<dbReference type="AlphaFoldDB" id="A0A165BF88"/>